<feature type="domain" description="EGF-like" evidence="13">
    <location>
        <begin position="218"/>
        <end position="232"/>
    </location>
</feature>
<dbReference type="Pfam" id="PF14670">
    <property type="entry name" value="FXa_inhibition"/>
    <property type="match status" value="2"/>
</dbReference>
<keyword evidence="8" id="KW-0146">Chitin degradation</keyword>
<dbReference type="Proteomes" id="UP000838412">
    <property type="component" value="Chromosome 10"/>
</dbReference>
<comment type="catalytic activity">
    <reaction evidence="1">
        <text>Random endo-hydrolysis of N-acetyl-beta-D-glucosaminide (1-&gt;4)-beta-linkages in chitin and chitodextrins.</text>
        <dbReference type="EC" id="3.2.1.14"/>
    </reaction>
</comment>
<reference evidence="14" key="1">
    <citation type="submission" date="2022-01" db="EMBL/GenBank/DDBJ databases">
        <authorList>
            <person name="Braso-Vives M."/>
        </authorList>
    </citation>
    <scope>NUCLEOTIDE SEQUENCE</scope>
</reference>
<name>A0A8J9VFB9_BRALA</name>
<dbReference type="InterPro" id="IPR036508">
    <property type="entry name" value="Chitin-bd_dom_sf"/>
</dbReference>
<dbReference type="InterPro" id="IPR001881">
    <property type="entry name" value="EGF-like_Ca-bd_dom"/>
</dbReference>
<dbReference type="InterPro" id="IPR003367">
    <property type="entry name" value="Thrombospondin_3-like_rpt"/>
</dbReference>
<dbReference type="InterPro" id="IPR000152">
    <property type="entry name" value="EGF-type_Asp/Asn_hydroxyl_site"/>
</dbReference>
<evidence type="ECO:0000256" key="4">
    <source>
        <dbReference type="ARBA" id="ARBA00022536"/>
    </source>
</evidence>
<evidence type="ECO:0000256" key="5">
    <source>
        <dbReference type="ARBA" id="ARBA00022729"/>
    </source>
</evidence>
<dbReference type="InterPro" id="IPR016187">
    <property type="entry name" value="CTDL_fold"/>
</dbReference>
<dbReference type="InterPro" id="IPR018378">
    <property type="entry name" value="C-type_lectin_CS"/>
</dbReference>
<dbReference type="InterPro" id="IPR049883">
    <property type="entry name" value="NOTCH1_EGF-like"/>
</dbReference>
<dbReference type="Pfam" id="PF00059">
    <property type="entry name" value="Lectin_C"/>
    <property type="match status" value="1"/>
</dbReference>
<feature type="domain" description="EGF-like" evidence="12 13">
    <location>
        <begin position="347"/>
        <end position="358"/>
    </location>
</feature>
<evidence type="ECO:0000256" key="11">
    <source>
        <dbReference type="SAM" id="SignalP"/>
    </source>
</evidence>
<dbReference type="PROSITE" id="PS00010">
    <property type="entry name" value="ASX_HYDROXYL"/>
    <property type="match status" value="4"/>
</dbReference>
<dbReference type="GO" id="GO:0008061">
    <property type="term" value="F:chitin binding"/>
    <property type="evidence" value="ECO:0007669"/>
    <property type="project" value="InterPro"/>
</dbReference>
<dbReference type="InterPro" id="IPR002557">
    <property type="entry name" value="Chitin-bd_dom"/>
</dbReference>
<keyword evidence="4" id="KW-0245">EGF-like domain</keyword>
<dbReference type="Pfam" id="PF02412">
    <property type="entry name" value="TSP_3"/>
    <property type="match status" value="2"/>
</dbReference>
<dbReference type="CDD" id="cd00037">
    <property type="entry name" value="CLECT"/>
    <property type="match status" value="1"/>
</dbReference>
<evidence type="ECO:0000256" key="9">
    <source>
        <dbReference type="ARBA" id="ARBA00023157"/>
    </source>
</evidence>
<dbReference type="PROSITE" id="PS00615">
    <property type="entry name" value="C_TYPE_LECTIN_1"/>
    <property type="match status" value="1"/>
</dbReference>
<evidence type="ECO:0000256" key="10">
    <source>
        <dbReference type="ARBA" id="ARBA00023180"/>
    </source>
</evidence>
<feature type="signal peptide" evidence="11">
    <location>
        <begin position="1"/>
        <end position="25"/>
    </location>
</feature>
<keyword evidence="10" id="KW-0325">Glycoprotein</keyword>
<dbReference type="PROSITE" id="PS01186">
    <property type="entry name" value="EGF_2"/>
    <property type="match status" value="3"/>
</dbReference>
<dbReference type="SMART" id="SM00179">
    <property type="entry name" value="EGF_CA"/>
    <property type="match status" value="6"/>
</dbReference>
<protein>
    <recommendedName>
        <fullName evidence="3">chitinase</fullName>
        <ecNumber evidence="3">3.2.1.14</ecNumber>
    </recommendedName>
</protein>
<dbReference type="PANTHER" id="PTHR10199:SF100">
    <property type="entry name" value="THROMBOSPONDIN, ISOFORM A"/>
    <property type="match status" value="1"/>
</dbReference>
<accession>A0A8J9VFB9</accession>
<dbReference type="GO" id="GO:0006032">
    <property type="term" value="P:chitin catabolic process"/>
    <property type="evidence" value="ECO:0007669"/>
    <property type="project" value="UniProtKB-KW"/>
</dbReference>
<evidence type="ECO:0000256" key="3">
    <source>
        <dbReference type="ARBA" id="ARBA00012729"/>
    </source>
</evidence>
<dbReference type="Pfam" id="PF07699">
    <property type="entry name" value="Ephrin_rec_like"/>
    <property type="match status" value="1"/>
</dbReference>
<dbReference type="FunFam" id="2.10.25.10:FF:000240">
    <property type="entry name" value="Vitamin K-dependent protein S"/>
    <property type="match status" value="3"/>
</dbReference>
<dbReference type="SMART" id="SM00181">
    <property type="entry name" value="EGF"/>
    <property type="match status" value="6"/>
</dbReference>
<evidence type="ECO:0000313" key="15">
    <source>
        <dbReference type="Proteomes" id="UP000838412"/>
    </source>
</evidence>
<keyword evidence="6" id="KW-0677">Repeat</keyword>
<keyword evidence="7" id="KW-0106">Calcium</keyword>
<dbReference type="SMART" id="SM01411">
    <property type="entry name" value="Ephrin_rec_like"/>
    <property type="match status" value="1"/>
</dbReference>
<dbReference type="Pfam" id="PF07645">
    <property type="entry name" value="EGF_CA"/>
    <property type="match status" value="2"/>
</dbReference>
<evidence type="ECO:0000313" key="14">
    <source>
        <dbReference type="EMBL" id="CAH1239217.1"/>
    </source>
</evidence>
<keyword evidence="9" id="KW-1015">Disulfide bond</keyword>
<evidence type="ECO:0000256" key="6">
    <source>
        <dbReference type="ARBA" id="ARBA00022737"/>
    </source>
</evidence>
<dbReference type="InterPro" id="IPR000742">
    <property type="entry name" value="EGF"/>
</dbReference>
<dbReference type="GO" id="GO:0007155">
    <property type="term" value="P:cell adhesion"/>
    <property type="evidence" value="ECO:0007669"/>
    <property type="project" value="InterPro"/>
</dbReference>
<dbReference type="SMART" id="SM00034">
    <property type="entry name" value="CLECT"/>
    <property type="match status" value="1"/>
</dbReference>
<dbReference type="GO" id="GO:0005509">
    <property type="term" value="F:calcium ion binding"/>
    <property type="evidence" value="ECO:0007669"/>
    <property type="project" value="InterPro"/>
</dbReference>
<dbReference type="InterPro" id="IPR001304">
    <property type="entry name" value="C-type_lectin-like"/>
</dbReference>
<dbReference type="Gene3D" id="4.10.1080.10">
    <property type="entry name" value="TSP type-3 repeat"/>
    <property type="match status" value="1"/>
</dbReference>
<dbReference type="SMART" id="SM00494">
    <property type="entry name" value="ChtBD2"/>
    <property type="match status" value="1"/>
</dbReference>
<dbReference type="PANTHER" id="PTHR10199">
    <property type="entry name" value="THROMBOSPONDIN"/>
    <property type="match status" value="1"/>
</dbReference>
<keyword evidence="8" id="KW-0624">Polysaccharide degradation</keyword>
<evidence type="ECO:0000256" key="7">
    <source>
        <dbReference type="ARBA" id="ARBA00022837"/>
    </source>
</evidence>
<dbReference type="SUPFAM" id="SSF103647">
    <property type="entry name" value="TSP type-3 repeat"/>
    <property type="match status" value="1"/>
</dbReference>
<evidence type="ECO:0000256" key="1">
    <source>
        <dbReference type="ARBA" id="ARBA00000822"/>
    </source>
</evidence>
<dbReference type="CDD" id="cd00054">
    <property type="entry name" value="EGF_CA"/>
    <property type="match status" value="3"/>
</dbReference>
<dbReference type="InterPro" id="IPR028974">
    <property type="entry name" value="TSP_type-3_rpt"/>
</dbReference>
<dbReference type="SUPFAM" id="SSF57184">
    <property type="entry name" value="Growth factor receptor domain"/>
    <property type="match status" value="3"/>
</dbReference>
<dbReference type="GO" id="GO:0008843">
    <property type="term" value="F:endochitinase activity"/>
    <property type="evidence" value="ECO:0007669"/>
    <property type="project" value="UniProtKB-EC"/>
</dbReference>
<dbReference type="EMBL" id="OV696695">
    <property type="protein sequence ID" value="CAH1239217.1"/>
    <property type="molecule type" value="Genomic_DNA"/>
</dbReference>
<dbReference type="EC" id="3.2.1.14" evidence="3"/>
<organism evidence="14 15">
    <name type="scientific">Branchiostoma lanceolatum</name>
    <name type="common">Common lancelet</name>
    <name type="synonym">Amphioxus lanceolatum</name>
    <dbReference type="NCBI Taxonomy" id="7740"/>
    <lineage>
        <taxon>Eukaryota</taxon>
        <taxon>Metazoa</taxon>
        <taxon>Chordata</taxon>
        <taxon>Cephalochordata</taxon>
        <taxon>Leptocardii</taxon>
        <taxon>Amphioxiformes</taxon>
        <taxon>Branchiostomatidae</taxon>
        <taxon>Branchiostoma</taxon>
    </lineage>
</organism>
<feature type="chain" id="PRO_5035436691" description="chitinase" evidence="11">
    <location>
        <begin position="26"/>
        <end position="854"/>
    </location>
</feature>
<sequence>MIRNMTSPHVLWVALILLLAGRVHGYRDLGGYRYRAVRTLKNYDQAQATCVSSYGGHLAYIKSSTQQSVLTDMAREDWHSDYWLGCTDRRFEGTWRWDDGTSLYSSSYSYINWAPGEPNNGDNQDCMTLWNEYGFANWDDQKCHLQNFFICQTDINECTRNNGGCSHNCVNTDGSYHCTCPTGYQLSGTKVCVEVNECSSNNGGCDHICNNTAGSYYCSCRPGYQLTGSSQCVDVNECETFGGQGPCDYHNGICHNTPGSYGCRCKVGFELKEDQHECSDVDECLDNSGKGPCDDICIDMIGSYRCSCNGGNDLGADGFSCVDTDVCRSDPCENGATCIDGNGDYTCQCPSGFKGDNCEFAPCSEDYGPPEHGSATCADVSTGGRFCTVACDAQHEFACEPADGYTCDPEGQWHEVGRSGCPARLSEDAPWPDCSEAYWFGFPRMKAESDFYYDGDCQSNEADIIQMFERLFNTLDEAATSGSGTSNIENINVACGQTNARSGIGFTVQFDVIAISTMPPDHITKADQARLMFLLRDVAIEIQNKISSGEFSMIIDGMDAQGASFTMTAPPVFEVDCQDGQMTVIESFSAYCLDCPRGTYKPSNSTTCVKCDYQEYQDEEGQSSCKFCPAGTNAVFRGAKDIADCTARCVGDEAPCADCDLVRGSFYCKCADGWAGTSDGLVCGRDDDMDGFSDIPIECGNENCIMDNCPGNHNPDQLDMDGDGKGDVCDEDTDGDGVLNDKDNCPLNPNPDQIDSDGDGVGSMCDNCVSTPNPDQANSDDTEAGDACERALEQVIAKLCEGLPDGDFRPHPYDCSMFVQCHQAGHDAVLNCPSGTRWSQDILTCASSDVVTCN</sequence>
<evidence type="ECO:0000256" key="8">
    <source>
        <dbReference type="ARBA" id="ARBA00023024"/>
    </source>
</evidence>
<dbReference type="InterPro" id="IPR018097">
    <property type="entry name" value="EGF_Ca-bd_CS"/>
</dbReference>
<comment type="similarity">
    <text evidence="2">Belongs to the thrombospondin family.</text>
</comment>
<dbReference type="PROSITE" id="PS01187">
    <property type="entry name" value="EGF_CA"/>
    <property type="match status" value="2"/>
</dbReference>
<dbReference type="InterPro" id="IPR016186">
    <property type="entry name" value="C-type_lectin-like/link_sf"/>
</dbReference>
<gene>
    <name evidence="14" type="primary">SCUBE3</name>
    <name evidence="14" type="ORF">BLAG_LOCUS3571</name>
</gene>
<dbReference type="InterPro" id="IPR009030">
    <property type="entry name" value="Growth_fac_rcpt_cys_sf"/>
</dbReference>
<keyword evidence="8" id="KW-0119">Carbohydrate metabolism</keyword>
<evidence type="ECO:0000259" key="13">
    <source>
        <dbReference type="PROSITE" id="PS01186"/>
    </source>
</evidence>
<dbReference type="Gene3D" id="2.10.25.10">
    <property type="entry name" value="Laminin"/>
    <property type="match status" value="5"/>
</dbReference>
<feature type="domain" description="EGF-like" evidence="13">
    <location>
        <begin position="178"/>
        <end position="192"/>
    </location>
</feature>
<dbReference type="OrthoDB" id="9993922at2759"/>
<dbReference type="PROSITE" id="PS00022">
    <property type="entry name" value="EGF_1"/>
    <property type="match status" value="1"/>
</dbReference>
<dbReference type="FunFam" id="2.10.25.10:FF:000122">
    <property type="entry name" value="Protein crumbs homolog 2"/>
    <property type="match status" value="1"/>
</dbReference>
<proteinExistence type="inferred from homology"/>
<dbReference type="InterPro" id="IPR011641">
    <property type="entry name" value="Tyr-kin_ephrin_A/B_rcpt-like"/>
</dbReference>
<evidence type="ECO:0000259" key="12">
    <source>
        <dbReference type="PROSITE" id="PS00022"/>
    </source>
</evidence>
<dbReference type="AlphaFoldDB" id="A0A8J9VFB9"/>
<dbReference type="SUPFAM" id="SSF56436">
    <property type="entry name" value="C-type lectin-like"/>
    <property type="match status" value="1"/>
</dbReference>
<dbReference type="Gene3D" id="3.10.100.10">
    <property type="entry name" value="Mannose-Binding Protein A, subunit A"/>
    <property type="match status" value="1"/>
</dbReference>
<dbReference type="SUPFAM" id="SSF57625">
    <property type="entry name" value="Invertebrate chitin-binding proteins"/>
    <property type="match status" value="1"/>
</dbReference>
<evidence type="ECO:0000256" key="2">
    <source>
        <dbReference type="ARBA" id="ARBA00009456"/>
    </source>
</evidence>
<dbReference type="GO" id="GO:0005576">
    <property type="term" value="C:extracellular region"/>
    <property type="evidence" value="ECO:0007669"/>
    <property type="project" value="InterPro"/>
</dbReference>
<dbReference type="PRINTS" id="PR00010">
    <property type="entry name" value="EGFBLOOD"/>
</dbReference>
<dbReference type="Pfam" id="PF00008">
    <property type="entry name" value="EGF"/>
    <property type="match status" value="1"/>
</dbReference>
<keyword evidence="5 11" id="KW-0732">Signal</keyword>
<keyword evidence="15" id="KW-1185">Reference proteome</keyword>